<dbReference type="Pfam" id="PF08695">
    <property type="entry name" value="Coa1"/>
    <property type="match status" value="1"/>
</dbReference>
<evidence type="ECO:0000313" key="2">
    <source>
        <dbReference type="EMBL" id="WZN66362.1"/>
    </source>
</evidence>
<dbReference type="PANTHER" id="PTHR36354:SF2">
    <property type="entry name" value="IMPORT INNER MEMBRANE TRANSLOCASE SUBUNIT"/>
    <property type="match status" value="1"/>
</dbReference>
<dbReference type="AlphaFoldDB" id="A0AAX4PKC5"/>
<feature type="transmembrane region" description="Helical" evidence="1">
    <location>
        <begin position="173"/>
        <end position="190"/>
    </location>
</feature>
<keyword evidence="3" id="KW-1185">Reference proteome</keyword>
<keyword evidence="1" id="KW-1133">Transmembrane helix</keyword>
<evidence type="ECO:0000313" key="3">
    <source>
        <dbReference type="Proteomes" id="UP001472866"/>
    </source>
</evidence>
<reference evidence="2 3" key="1">
    <citation type="submission" date="2024-03" db="EMBL/GenBank/DDBJ databases">
        <title>Complete genome sequence of the green alga Chloropicon roscoffensis RCC1871.</title>
        <authorList>
            <person name="Lemieux C."/>
            <person name="Pombert J.-F."/>
            <person name="Otis C."/>
            <person name="Turmel M."/>
        </authorList>
    </citation>
    <scope>NUCLEOTIDE SEQUENCE [LARGE SCALE GENOMIC DNA]</scope>
    <source>
        <strain evidence="2 3">RCC1871</strain>
    </source>
</reference>
<name>A0AAX4PKC5_9CHLO</name>
<proteinExistence type="predicted"/>
<sequence length="402" mass="43957">MTRGLALRVAGRLSSSLARDRPLHTQVAQNGYRAYQQQVVGTSRTFGVQFNSGGTKAKVPRRLSVLGGTSIARHFSGKGWGPQSVMEKGKQLLGGGASGGGWRSKITSLVKLPKLGSGADLRQAMNEKVLSFWQQNRHIIIGAAFSVAVYYVWRTTYGIASMFIDLTETFAELGFLALAVALAGAGCLWIRERARINPDKLFRLAMTRLNTSPSVLGVMGAPLTGSHLQASVQSGGGLRVKGRFGSGGLKVRSTRLHMIYPVSGPDARGVVSIEAKKKRGRHQFKLLAIDVVTKAGREERIFLEGNESYYRRGGVLSELRDPFLKVAAAQTMYEIEDDEEEEEARAIAESSQQSGMNTTVGAQQELKQLYFYEWAWEYAMTQLASLRSAGRAKPVKSAQSRH</sequence>
<keyword evidence="1" id="KW-0812">Transmembrane</keyword>
<protein>
    <submittedName>
        <fullName evidence="2">Uncharacterized protein</fullName>
    </submittedName>
</protein>
<evidence type="ECO:0000256" key="1">
    <source>
        <dbReference type="SAM" id="Phobius"/>
    </source>
</evidence>
<organism evidence="2 3">
    <name type="scientific">Chloropicon roscoffensis</name>
    <dbReference type="NCBI Taxonomy" id="1461544"/>
    <lineage>
        <taxon>Eukaryota</taxon>
        <taxon>Viridiplantae</taxon>
        <taxon>Chlorophyta</taxon>
        <taxon>Chloropicophyceae</taxon>
        <taxon>Chloropicales</taxon>
        <taxon>Chloropicaceae</taxon>
        <taxon>Chloropicon</taxon>
    </lineage>
</organism>
<gene>
    <name evidence="2" type="ORF">HKI87_15g79270</name>
</gene>
<feature type="transmembrane region" description="Helical" evidence="1">
    <location>
        <begin position="136"/>
        <end position="153"/>
    </location>
</feature>
<dbReference type="InterPro" id="IPR014807">
    <property type="entry name" value="Coa1"/>
</dbReference>
<accession>A0AAX4PKC5</accession>
<dbReference type="PANTHER" id="PTHR36354">
    <property type="entry name" value="IMPORT INNER MEMBRANE TRANSLOCASE SUBUNIT"/>
    <property type="match status" value="1"/>
</dbReference>
<dbReference type="EMBL" id="CP151515">
    <property type="protein sequence ID" value="WZN66362.1"/>
    <property type="molecule type" value="Genomic_DNA"/>
</dbReference>
<dbReference type="Proteomes" id="UP001472866">
    <property type="component" value="Chromosome 15"/>
</dbReference>
<keyword evidence="1" id="KW-0472">Membrane</keyword>